<evidence type="ECO:0000259" key="1">
    <source>
        <dbReference type="Pfam" id="PF02900"/>
    </source>
</evidence>
<proteinExistence type="predicted"/>
<accession>A0A2M8ES79</accession>
<dbReference type="Gene3D" id="3.40.830.10">
    <property type="entry name" value="LigB-like"/>
    <property type="match status" value="2"/>
</dbReference>
<dbReference type="GO" id="GO:0016702">
    <property type="term" value="F:oxidoreductase activity, acting on single donors with incorporation of molecular oxygen, incorporation of two atoms of oxygen"/>
    <property type="evidence" value="ECO:0007669"/>
    <property type="project" value="UniProtKB-ARBA"/>
</dbReference>
<dbReference type="Pfam" id="PF02900">
    <property type="entry name" value="LigB"/>
    <property type="match status" value="1"/>
</dbReference>
<evidence type="ECO:0000313" key="3">
    <source>
        <dbReference type="Proteomes" id="UP000229816"/>
    </source>
</evidence>
<dbReference type="InterPro" id="IPR004183">
    <property type="entry name" value="Xdiol_dOase_suB"/>
</dbReference>
<feature type="domain" description="Extradiol ring-cleavage dioxygenase class III enzyme subunit B" evidence="1">
    <location>
        <begin position="125"/>
        <end position="238"/>
    </location>
</feature>
<dbReference type="AlphaFoldDB" id="A0A2M8ES79"/>
<sequence>MLVFACISPHPPIILPNVGSEADRAQVKKTILALEKLGKQLSKEKPEVIVISSPHPDWGIEVPLHFLVQSAPASPSEAGRANLRPELRSRERKVQSYISADSIGNWKLEIGNSAVFPILTTLDPPKQHFLWGKKFAQEVPQKLRWAWVASGDMSHRLKENGPYGLHPSGPKFDREFIERLKKKDISGILNLPERLVEEAGECGLRSFCMLLGALERAKVSWKPEIFSYEGPFGVGYLVAKLYG</sequence>
<name>A0A2M8ES79_9BACT</name>
<dbReference type="CDD" id="cd07951">
    <property type="entry name" value="ED_3B_N_AMMECR1"/>
    <property type="match status" value="1"/>
</dbReference>
<comment type="caution">
    <text evidence="2">The sequence shown here is derived from an EMBL/GenBank/DDBJ whole genome shotgun (WGS) entry which is preliminary data.</text>
</comment>
<organism evidence="2 3">
    <name type="scientific">Candidatus Shapirobacteria bacterium CG_4_9_14_0_2_um_filter_39_11</name>
    <dbReference type="NCBI Taxonomy" id="1974478"/>
    <lineage>
        <taxon>Bacteria</taxon>
        <taxon>Candidatus Shapironibacteriota</taxon>
    </lineage>
</organism>
<dbReference type="SUPFAM" id="SSF53213">
    <property type="entry name" value="LigB-like"/>
    <property type="match status" value="1"/>
</dbReference>
<dbReference type="EMBL" id="PFSF01000057">
    <property type="protein sequence ID" value="PJC27983.1"/>
    <property type="molecule type" value="Genomic_DNA"/>
</dbReference>
<dbReference type="GO" id="GO:0008198">
    <property type="term" value="F:ferrous iron binding"/>
    <property type="evidence" value="ECO:0007669"/>
    <property type="project" value="InterPro"/>
</dbReference>
<dbReference type="Proteomes" id="UP000229816">
    <property type="component" value="Unassembled WGS sequence"/>
</dbReference>
<evidence type="ECO:0000313" key="2">
    <source>
        <dbReference type="EMBL" id="PJC27983.1"/>
    </source>
</evidence>
<reference evidence="3" key="1">
    <citation type="submission" date="2017-09" db="EMBL/GenBank/DDBJ databases">
        <title>Depth-based differentiation of microbial function through sediment-hosted aquifers and enrichment of novel symbionts in the deep terrestrial subsurface.</title>
        <authorList>
            <person name="Probst A.J."/>
            <person name="Ladd B."/>
            <person name="Jarett J.K."/>
            <person name="Geller-Mcgrath D.E."/>
            <person name="Sieber C.M.K."/>
            <person name="Emerson J.B."/>
            <person name="Anantharaman K."/>
            <person name="Thomas B.C."/>
            <person name="Malmstrom R."/>
            <person name="Stieglmeier M."/>
            <person name="Klingl A."/>
            <person name="Woyke T."/>
            <person name="Ryan C.M."/>
            <person name="Banfield J.F."/>
        </authorList>
    </citation>
    <scope>NUCLEOTIDE SEQUENCE [LARGE SCALE GENOMIC DNA]</scope>
</reference>
<gene>
    <name evidence="2" type="ORF">CO054_02605</name>
</gene>
<protein>
    <recommendedName>
        <fullName evidence="1">Extradiol ring-cleavage dioxygenase class III enzyme subunit B domain-containing protein</fullName>
    </recommendedName>
</protein>